<dbReference type="STRING" id="1314777.A0A165AJ29"/>
<dbReference type="InterPro" id="IPR036291">
    <property type="entry name" value="NAD(P)-bd_dom_sf"/>
</dbReference>
<protein>
    <recommendedName>
        <fullName evidence="2">Ketoreductase (KR) domain-containing protein</fullName>
    </recommendedName>
</protein>
<dbReference type="OrthoDB" id="63935at2759"/>
<dbReference type="Pfam" id="PF08659">
    <property type="entry name" value="KR"/>
    <property type="match status" value="1"/>
</dbReference>
<evidence type="ECO:0000256" key="1">
    <source>
        <dbReference type="ARBA" id="ARBA00038376"/>
    </source>
</evidence>
<comment type="similarity">
    <text evidence="1">Belongs to the avfA family.</text>
</comment>
<organism evidence="3 4">
    <name type="scientific">Sistotremastrum niveocremeum HHB9708</name>
    <dbReference type="NCBI Taxonomy" id="1314777"/>
    <lineage>
        <taxon>Eukaryota</taxon>
        <taxon>Fungi</taxon>
        <taxon>Dikarya</taxon>
        <taxon>Basidiomycota</taxon>
        <taxon>Agaricomycotina</taxon>
        <taxon>Agaricomycetes</taxon>
        <taxon>Sistotremastrales</taxon>
        <taxon>Sistotremastraceae</taxon>
        <taxon>Sertulicium</taxon>
        <taxon>Sertulicium niveocremeum</taxon>
    </lineage>
</organism>
<dbReference type="Proteomes" id="UP000076722">
    <property type="component" value="Unassembled WGS sequence"/>
</dbReference>
<gene>
    <name evidence="3" type="ORF">SISNIDRAFT_492362</name>
</gene>
<dbReference type="InterPro" id="IPR051606">
    <property type="entry name" value="Polyketide_Oxido-like"/>
</dbReference>
<dbReference type="EMBL" id="KV419394">
    <property type="protein sequence ID" value="KZS99084.1"/>
    <property type="molecule type" value="Genomic_DNA"/>
</dbReference>
<sequence length="275" mass="30157">MKYLVLGGSRNIGYLTSIRLLEAGNTVTFLLRRKSAFDDDATIQKYIKTQNVRLVQGDATVKDDVARAWQVAAEGDDNSIDGVIVTVGAAPAGGQAKLSLRKGIVLNPPNLVANCVFNVLATWPHSPGPSPKLIVVTSNGLTKETHSALPWILKPLYGWFLAGPHEDKLGAERLIYHIAGRDWKEKEPNSEILPSGWKDQLPSGSWLPDAVIVRPAMLTNGECRAESSPKKTYRTSFGTLPKAWTVSRKDISHFIVARTLAEWDSWKGKAVVVSY</sequence>
<evidence type="ECO:0000259" key="2">
    <source>
        <dbReference type="Pfam" id="PF08659"/>
    </source>
</evidence>
<dbReference type="PANTHER" id="PTHR43355">
    <property type="entry name" value="FLAVIN REDUCTASE (NADPH)"/>
    <property type="match status" value="1"/>
</dbReference>
<dbReference type="SUPFAM" id="SSF51735">
    <property type="entry name" value="NAD(P)-binding Rossmann-fold domains"/>
    <property type="match status" value="1"/>
</dbReference>
<dbReference type="PANTHER" id="PTHR43355:SF2">
    <property type="entry name" value="FLAVIN REDUCTASE (NADPH)"/>
    <property type="match status" value="1"/>
</dbReference>
<evidence type="ECO:0000313" key="3">
    <source>
        <dbReference type="EMBL" id="KZS99084.1"/>
    </source>
</evidence>
<dbReference type="GO" id="GO:0042602">
    <property type="term" value="F:riboflavin reductase (NADPH) activity"/>
    <property type="evidence" value="ECO:0007669"/>
    <property type="project" value="TreeGrafter"/>
</dbReference>
<dbReference type="Gene3D" id="3.40.50.720">
    <property type="entry name" value="NAD(P)-binding Rossmann-like Domain"/>
    <property type="match status" value="1"/>
</dbReference>
<reference evidence="3 4" key="1">
    <citation type="journal article" date="2016" name="Mol. Biol. Evol.">
        <title>Comparative Genomics of Early-Diverging Mushroom-Forming Fungi Provides Insights into the Origins of Lignocellulose Decay Capabilities.</title>
        <authorList>
            <person name="Nagy L.G."/>
            <person name="Riley R."/>
            <person name="Tritt A."/>
            <person name="Adam C."/>
            <person name="Daum C."/>
            <person name="Floudas D."/>
            <person name="Sun H."/>
            <person name="Yadav J.S."/>
            <person name="Pangilinan J."/>
            <person name="Larsson K.H."/>
            <person name="Matsuura K."/>
            <person name="Barry K."/>
            <person name="Labutti K."/>
            <person name="Kuo R."/>
            <person name="Ohm R.A."/>
            <person name="Bhattacharya S.S."/>
            <person name="Shirouzu T."/>
            <person name="Yoshinaga Y."/>
            <person name="Martin F.M."/>
            <person name="Grigoriev I.V."/>
            <person name="Hibbett D.S."/>
        </authorList>
    </citation>
    <scope>NUCLEOTIDE SEQUENCE [LARGE SCALE GENOMIC DNA]</scope>
    <source>
        <strain evidence="3 4">HHB9708</strain>
    </source>
</reference>
<dbReference type="AlphaFoldDB" id="A0A165AJ29"/>
<accession>A0A165AJ29</accession>
<name>A0A165AJ29_9AGAM</name>
<dbReference type="InterPro" id="IPR013968">
    <property type="entry name" value="PKS_KR"/>
</dbReference>
<dbReference type="GO" id="GO:0004074">
    <property type="term" value="F:biliverdin reductase [NAD(P)H] activity"/>
    <property type="evidence" value="ECO:0007669"/>
    <property type="project" value="TreeGrafter"/>
</dbReference>
<evidence type="ECO:0000313" key="4">
    <source>
        <dbReference type="Proteomes" id="UP000076722"/>
    </source>
</evidence>
<proteinExistence type="inferred from homology"/>
<keyword evidence="4" id="KW-1185">Reference proteome</keyword>
<feature type="domain" description="Ketoreductase (KR)" evidence="2">
    <location>
        <begin position="3"/>
        <end position="87"/>
    </location>
</feature>